<dbReference type="InterPro" id="IPR036388">
    <property type="entry name" value="WH-like_DNA-bd_sf"/>
</dbReference>
<evidence type="ECO:0000259" key="1">
    <source>
        <dbReference type="PROSITE" id="PS51071"/>
    </source>
</evidence>
<dbReference type="OrthoDB" id="3237351at2"/>
<dbReference type="Gene3D" id="1.10.10.10">
    <property type="entry name" value="Winged helix-like DNA-binding domain superfamily/Winged helix DNA-binding domain"/>
    <property type="match status" value="1"/>
</dbReference>
<dbReference type="SUPFAM" id="SSF53697">
    <property type="entry name" value="SIS domain"/>
    <property type="match status" value="1"/>
</dbReference>
<dbReference type="SUPFAM" id="SSF46689">
    <property type="entry name" value="Homeodomain-like"/>
    <property type="match status" value="1"/>
</dbReference>
<gene>
    <name evidence="2" type="ORF">TM49_06875</name>
</gene>
<proteinExistence type="predicted"/>
<dbReference type="AlphaFoldDB" id="A0A0D5LNH5"/>
<dbReference type="InterPro" id="IPR047640">
    <property type="entry name" value="RpiR-like"/>
</dbReference>
<dbReference type="PROSITE" id="PS51071">
    <property type="entry name" value="HTH_RPIR"/>
    <property type="match status" value="1"/>
</dbReference>
<reference evidence="2 3" key="1">
    <citation type="journal article" date="2015" name="Genome Announc.">
        <title>Complete genome sequence of Martelella endophytica YC6887, which has antifungal activity associated with a halophyte.</title>
        <authorList>
            <person name="Khan A."/>
            <person name="Khan H."/>
            <person name="Chung E.J."/>
            <person name="Hossain M.T."/>
            <person name="Chung Y.R."/>
        </authorList>
    </citation>
    <scope>NUCLEOTIDE SEQUENCE [LARGE SCALE GENOMIC DNA]</scope>
    <source>
        <strain evidence="2">YC6887</strain>
    </source>
</reference>
<dbReference type="GO" id="GO:0003700">
    <property type="term" value="F:DNA-binding transcription factor activity"/>
    <property type="evidence" value="ECO:0007669"/>
    <property type="project" value="InterPro"/>
</dbReference>
<dbReference type="PANTHER" id="PTHR30514:SF18">
    <property type="entry name" value="RPIR-FAMILY TRANSCRIPTIONAL REGULATOR"/>
    <property type="match status" value="1"/>
</dbReference>
<dbReference type="InterPro" id="IPR046348">
    <property type="entry name" value="SIS_dom_sf"/>
</dbReference>
<dbReference type="RefSeq" id="WP_045680138.1">
    <property type="nucleotide sequence ID" value="NZ_CP010803.1"/>
</dbReference>
<evidence type="ECO:0000313" key="2">
    <source>
        <dbReference type="EMBL" id="AJY45480.1"/>
    </source>
</evidence>
<dbReference type="Gene3D" id="3.40.50.10490">
    <property type="entry name" value="Glucose-6-phosphate isomerase like protein, domain 1"/>
    <property type="match status" value="1"/>
</dbReference>
<dbReference type="PATRIC" id="fig|1486262.3.peg.1416"/>
<dbReference type="GO" id="GO:0003677">
    <property type="term" value="F:DNA binding"/>
    <property type="evidence" value="ECO:0007669"/>
    <property type="project" value="InterPro"/>
</dbReference>
<dbReference type="GO" id="GO:0097367">
    <property type="term" value="F:carbohydrate derivative binding"/>
    <property type="evidence" value="ECO:0007669"/>
    <property type="project" value="InterPro"/>
</dbReference>
<dbReference type="GO" id="GO:1901135">
    <property type="term" value="P:carbohydrate derivative metabolic process"/>
    <property type="evidence" value="ECO:0007669"/>
    <property type="project" value="InterPro"/>
</dbReference>
<dbReference type="Pfam" id="PF01418">
    <property type="entry name" value="HTH_6"/>
    <property type="match status" value="1"/>
</dbReference>
<feature type="domain" description="HTH rpiR-type" evidence="1">
    <location>
        <begin position="3"/>
        <end position="79"/>
    </location>
</feature>
<dbReference type="KEGG" id="mey:TM49_06875"/>
<protein>
    <submittedName>
        <fullName evidence="2">RpiR family transcriptional regulator</fullName>
    </submittedName>
</protein>
<dbReference type="Proteomes" id="UP000032611">
    <property type="component" value="Chromosome"/>
</dbReference>
<dbReference type="InterPro" id="IPR000281">
    <property type="entry name" value="HTH_RpiR"/>
</dbReference>
<keyword evidence="3" id="KW-1185">Reference proteome</keyword>
<name>A0A0D5LNH5_MAREN</name>
<dbReference type="PANTHER" id="PTHR30514">
    <property type="entry name" value="GLUCOKINASE"/>
    <property type="match status" value="1"/>
</dbReference>
<dbReference type="STRING" id="1486262.TM49_06875"/>
<sequence>MASHLVLRIEERYSKLTAGEQKLARLILDRQDDILTYSATEIAEMAGVSKATAARFFRHLGYADFNDVKLQARDERNRVEPYERAEATGENVALGRAISAHLDVELKNLTRTFEELRSDKVRKAAEMIGRAERLWVLGLGEDEGFARYARLVFSRLRHSVMILGINQGSWAEDLAMAGPNDVLLLVSVAPRPKTLNTILGYAETSRLKLVTICDRSSTLELQRYSEVLLPCHVASFGLGASYTAIGSAIRLLALTYATHAGKTARQRAAIVESIRLELDDLG</sequence>
<dbReference type="EMBL" id="CP010803">
    <property type="protein sequence ID" value="AJY45480.1"/>
    <property type="molecule type" value="Genomic_DNA"/>
</dbReference>
<dbReference type="InterPro" id="IPR009057">
    <property type="entry name" value="Homeodomain-like_sf"/>
</dbReference>
<dbReference type="HOGENOM" id="CLU_055769_1_2_5"/>
<evidence type="ECO:0000313" key="3">
    <source>
        <dbReference type="Proteomes" id="UP000032611"/>
    </source>
</evidence>
<organism evidence="2 3">
    <name type="scientific">Martelella endophytica</name>
    <dbReference type="NCBI Taxonomy" id="1486262"/>
    <lineage>
        <taxon>Bacteria</taxon>
        <taxon>Pseudomonadati</taxon>
        <taxon>Pseudomonadota</taxon>
        <taxon>Alphaproteobacteria</taxon>
        <taxon>Hyphomicrobiales</taxon>
        <taxon>Aurantimonadaceae</taxon>
        <taxon>Martelella</taxon>
    </lineage>
</organism>
<accession>A0A0D5LNH5</accession>